<evidence type="ECO:0000256" key="1">
    <source>
        <dbReference type="SAM" id="MobiDB-lite"/>
    </source>
</evidence>
<organism evidence="2 4">
    <name type="scientific">Oryza sativa subsp. japonica</name>
    <name type="common">Rice</name>
    <dbReference type="NCBI Taxonomy" id="39947"/>
    <lineage>
        <taxon>Eukaryota</taxon>
        <taxon>Viridiplantae</taxon>
        <taxon>Streptophyta</taxon>
        <taxon>Embryophyta</taxon>
        <taxon>Tracheophyta</taxon>
        <taxon>Spermatophyta</taxon>
        <taxon>Magnoliopsida</taxon>
        <taxon>Liliopsida</taxon>
        <taxon>Poales</taxon>
        <taxon>Poaceae</taxon>
        <taxon>BOP clade</taxon>
        <taxon>Oryzoideae</taxon>
        <taxon>Oryzeae</taxon>
        <taxon>Oryzinae</taxon>
        <taxon>Oryza</taxon>
        <taxon>Oryza sativa</taxon>
    </lineage>
</organism>
<dbReference type="AlphaFoldDB" id="Q7XRF7"/>
<sequence length="169" mass="18785">MASSSLAMLEGVFRSESGDAPPSAPPGATWLVTFAFDQTNHYPYRQHLGSHEPRIAEGRGQYWMDKEGNEDPNEEGNQDGNMEGNEEGTDRQRGAARKLEGRHIIADVAPNGEPVAPAGILRKFVGLSGWVVRDHVPISIVYWRQTRSCGDDQSFLPDTEKEMLWTTML</sequence>
<feature type="region of interest" description="Disordered" evidence="1">
    <location>
        <begin position="64"/>
        <end position="96"/>
    </location>
</feature>
<protein>
    <submittedName>
        <fullName evidence="3">OSJNBb0012A12.1 protein</fullName>
    </submittedName>
    <submittedName>
        <fullName evidence="2">OSJNBb0069N01.21 protein</fullName>
    </submittedName>
</protein>
<reference evidence="4" key="3">
    <citation type="journal article" date="2008" name="Nucleic Acids Res.">
        <title>The rice annotation project database (RAP-DB): 2008 update.</title>
        <authorList>
            <consortium name="The rice annotation project (RAP)"/>
        </authorList>
    </citation>
    <scope>GENOME REANNOTATION</scope>
    <source>
        <strain evidence="4">cv. Nipponbare</strain>
    </source>
</reference>
<proteinExistence type="predicted"/>
<accession>Q7XRF7</accession>
<dbReference type="EMBL" id="AL731618">
    <property type="protein sequence ID" value="CAE05459.1"/>
    <property type="molecule type" value="Genomic_DNA"/>
</dbReference>
<dbReference type="Proteomes" id="UP000000763">
    <property type="component" value="Chromosome 4"/>
</dbReference>
<gene>
    <name evidence="3" type="ORF">OSJNBb0012A12.1</name>
    <name evidence="2" type="ORF">OSJNBb0069N01.21</name>
</gene>
<name>Q7XRF7_ORYSJ</name>
<evidence type="ECO:0000313" key="3">
    <source>
        <dbReference type="EMBL" id="CAE05459.1"/>
    </source>
</evidence>
<reference evidence="4" key="2">
    <citation type="journal article" date="2005" name="Nature">
        <title>The map-based sequence of the rice genome.</title>
        <authorList>
            <consortium name="International rice genome sequencing project (IRGSP)"/>
            <person name="Matsumoto T."/>
            <person name="Wu J."/>
            <person name="Kanamori H."/>
            <person name="Katayose Y."/>
            <person name="Fujisawa M."/>
            <person name="Namiki N."/>
            <person name="Mizuno H."/>
            <person name="Yamamoto K."/>
            <person name="Antonio B.A."/>
            <person name="Baba T."/>
            <person name="Sakata K."/>
            <person name="Nagamura Y."/>
            <person name="Aoki H."/>
            <person name="Arikawa K."/>
            <person name="Arita K."/>
            <person name="Bito T."/>
            <person name="Chiden Y."/>
            <person name="Fujitsuka N."/>
            <person name="Fukunaka R."/>
            <person name="Hamada M."/>
            <person name="Harada C."/>
            <person name="Hayashi A."/>
            <person name="Hijishita S."/>
            <person name="Honda M."/>
            <person name="Hosokawa S."/>
            <person name="Ichikawa Y."/>
            <person name="Idonuma A."/>
            <person name="Iijima M."/>
            <person name="Ikeda M."/>
            <person name="Ikeno M."/>
            <person name="Ito K."/>
            <person name="Ito S."/>
            <person name="Ito T."/>
            <person name="Ito Y."/>
            <person name="Ito Y."/>
            <person name="Iwabuchi A."/>
            <person name="Kamiya K."/>
            <person name="Karasawa W."/>
            <person name="Kurita K."/>
            <person name="Katagiri S."/>
            <person name="Kikuta A."/>
            <person name="Kobayashi H."/>
            <person name="Kobayashi N."/>
            <person name="Machita K."/>
            <person name="Maehara T."/>
            <person name="Masukawa M."/>
            <person name="Mizubayashi T."/>
            <person name="Mukai Y."/>
            <person name="Nagasaki H."/>
            <person name="Nagata Y."/>
            <person name="Naito S."/>
            <person name="Nakashima M."/>
            <person name="Nakama Y."/>
            <person name="Nakamichi Y."/>
            <person name="Nakamura M."/>
            <person name="Meguro A."/>
            <person name="Negishi M."/>
            <person name="Ohta I."/>
            <person name="Ohta T."/>
            <person name="Okamoto M."/>
            <person name="Ono N."/>
            <person name="Saji S."/>
            <person name="Sakaguchi M."/>
            <person name="Sakai K."/>
            <person name="Shibata M."/>
            <person name="Shimokawa T."/>
            <person name="Song J."/>
            <person name="Takazaki Y."/>
            <person name="Terasawa K."/>
            <person name="Tsugane M."/>
            <person name="Tsuji K."/>
            <person name="Ueda S."/>
            <person name="Waki K."/>
            <person name="Yamagata H."/>
            <person name="Yamamoto M."/>
            <person name="Yamamoto S."/>
            <person name="Yamane H."/>
            <person name="Yoshiki S."/>
            <person name="Yoshihara R."/>
            <person name="Yukawa K."/>
            <person name="Zhong H."/>
            <person name="Yano M."/>
            <person name="Yuan Q."/>
            <person name="Ouyang S."/>
            <person name="Liu J."/>
            <person name="Jones K.M."/>
            <person name="Gansberger K."/>
            <person name="Moffat K."/>
            <person name="Hill J."/>
            <person name="Bera J."/>
            <person name="Fadrosh D."/>
            <person name="Jin S."/>
            <person name="Johri S."/>
            <person name="Kim M."/>
            <person name="Overton L."/>
            <person name="Reardon M."/>
            <person name="Tsitrin T."/>
            <person name="Vuong H."/>
            <person name="Weaver B."/>
            <person name="Ciecko A."/>
            <person name="Tallon L."/>
            <person name="Jackson J."/>
            <person name="Pai G."/>
            <person name="Aken S.V."/>
            <person name="Utterback T."/>
            <person name="Reidmuller S."/>
            <person name="Feldblyum T."/>
            <person name="Hsiao J."/>
            <person name="Zismann V."/>
            <person name="Iobst S."/>
            <person name="de Vazeille A.R."/>
            <person name="Buell C.R."/>
            <person name="Ying K."/>
            <person name="Li Y."/>
            <person name="Lu T."/>
            <person name="Huang Y."/>
            <person name="Zhao Q."/>
            <person name="Feng Q."/>
            <person name="Zhang L."/>
            <person name="Zhu J."/>
            <person name="Weng Q."/>
            <person name="Mu J."/>
            <person name="Lu Y."/>
            <person name="Fan D."/>
            <person name="Liu Y."/>
            <person name="Guan J."/>
            <person name="Zhang Y."/>
            <person name="Yu S."/>
            <person name="Liu X."/>
            <person name="Zhang Y."/>
            <person name="Hong G."/>
            <person name="Han B."/>
            <person name="Choisne N."/>
            <person name="Demange N."/>
            <person name="Orjeda G."/>
            <person name="Samain S."/>
            <person name="Cattolico L."/>
            <person name="Pelletier E."/>
            <person name="Couloux A."/>
            <person name="Segurens B."/>
            <person name="Wincker P."/>
            <person name="D'Hont A."/>
            <person name="Scarpelli C."/>
            <person name="Weissenbach J."/>
            <person name="Salanoubat M."/>
            <person name="Quetier F."/>
            <person name="Yu Y."/>
            <person name="Kim H.R."/>
            <person name="Rambo T."/>
            <person name="Currie J."/>
            <person name="Collura K."/>
            <person name="Luo M."/>
            <person name="Yang T."/>
            <person name="Ammiraju J.S.S."/>
            <person name="Engler F."/>
            <person name="Soderlund C."/>
            <person name="Wing R.A."/>
            <person name="Palmer L.E."/>
            <person name="de la Bastide M."/>
            <person name="Spiegel L."/>
            <person name="Nascimento L."/>
            <person name="Zutavern T."/>
            <person name="O'Shaughnessy A."/>
            <person name="Dike S."/>
            <person name="Dedhia N."/>
            <person name="Preston R."/>
            <person name="Balija V."/>
            <person name="McCombie W.R."/>
            <person name="Chow T."/>
            <person name="Chen H."/>
            <person name="Chung M."/>
            <person name="Chen C."/>
            <person name="Shaw J."/>
            <person name="Wu H."/>
            <person name="Hsiao K."/>
            <person name="Chao Y."/>
            <person name="Chu M."/>
            <person name="Cheng C."/>
            <person name="Hour A."/>
            <person name="Lee P."/>
            <person name="Lin S."/>
            <person name="Lin Y."/>
            <person name="Liou J."/>
            <person name="Liu S."/>
            <person name="Hsing Y."/>
            <person name="Raghuvanshi S."/>
            <person name="Mohanty A."/>
            <person name="Bharti A.K."/>
            <person name="Gaur A."/>
            <person name="Gupta V."/>
            <person name="Kumar D."/>
            <person name="Ravi V."/>
            <person name="Vij S."/>
            <person name="Kapur A."/>
            <person name="Khurana P."/>
            <person name="Khurana P."/>
            <person name="Khurana J.P."/>
            <person name="Tyagi A.K."/>
            <person name="Gaikwad K."/>
            <person name="Singh A."/>
            <person name="Dalal V."/>
            <person name="Srivastava S."/>
            <person name="Dixit A."/>
            <person name="Pal A.K."/>
            <person name="Ghazi I.A."/>
            <person name="Yadav M."/>
            <person name="Pandit A."/>
            <person name="Bhargava A."/>
            <person name="Sureshbabu K."/>
            <person name="Batra K."/>
            <person name="Sharma T.R."/>
            <person name="Mohapatra T."/>
            <person name="Singh N.K."/>
            <person name="Messing J."/>
            <person name="Nelson A.B."/>
            <person name="Fuks G."/>
            <person name="Kavchok S."/>
            <person name="Keizer G."/>
            <person name="Linton E."/>
            <person name="Llaca V."/>
            <person name="Song R."/>
            <person name="Tanyolac B."/>
            <person name="Young S."/>
            <person name="Ho-Il K."/>
            <person name="Hahn J.H."/>
            <person name="Sangsakoo G."/>
            <person name="Vanavichit A."/>
            <person name="de Mattos Luiz.A.T."/>
            <person name="Zimmer P.D."/>
            <person name="Malone G."/>
            <person name="Dellagostin O."/>
            <person name="de Oliveira A.C."/>
            <person name="Bevan M."/>
            <person name="Bancroft I."/>
            <person name="Minx P."/>
            <person name="Cordum H."/>
            <person name="Wilson R."/>
            <person name="Cheng Z."/>
            <person name="Jin W."/>
            <person name="Jiang J."/>
            <person name="Leong S.A."/>
            <person name="Iwama H."/>
            <person name="Gojobori T."/>
            <person name="Itoh T."/>
            <person name="Niimura Y."/>
            <person name="Fujii Y."/>
            <person name="Habara T."/>
            <person name="Sakai H."/>
            <person name="Sato Y."/>
            <person name="Wilson G."/>
            <person name="Kumar K."/>
            <person name="McCouch S."/>
            <person name="Juretic N."/>
            <person name="Hoen D."/>
            <person name="Wright S."/>
            <person name="Bruskiewich R."/>
            <person name="Bureau T."/>
            <person name="Miyao A."/>
            <person name="Hirochika H."/>
            <person name="Nishikawa T."/>
            <person name="Kadowaki K."/>
            <person name="Sugiura M."/>
            <person name="Burr B."/>
            <person name="Sasaki T."/>
        </authorList>
    </citation>
    <scope>NUCLEOTIDE SEQUENCE [LARGE SCALE GENOMIC DNA]</scope>
    <source>
        <strain evidence="4">cv. Nipponbare</strain>
    </source>
</reference>
<evidence type="ECO:0000313" key="2">
    <source>
        <dbReference type="EMBL" id="CAE02550.2"/>
    </source>
</evidence>
<reference evidence="2" key="1">
    <citation type="journal article" date="2002" name="Nature">
        <title>Sequence and analysis of rice chromosome 4.</title>
        <authorList>
            <person name="Feng Q."/>
            <person name="Zhang Y."/>
            <person name="Hao P."/>
            <person name="Wang S."/>
            <person name="Fu G."/>
            <person name="Huang Y."/>
            <person name="Li Y."/>
            <person name="Zhu J."/>
            <person name="Liu Y."/>
            <person name="Hu X."/>
            <person name="Jia P."/>
            <person name="Zhang Y."/>
            <person name="Zhao Q."/>
            <person name="Ying K."/>
            <person name="Yu S."/>
            <person name="Tang Y."/>
            <person name="Weng Q."/>
            <person name="Zhang L."/>
            <person name="Lu Y."/>
            <person name="Mu J."/>
            <person name="Lu Y."/>
            <person name="Zhang L.S."/>
            <person name="Yu Z."/>
            <person name="Fan D."/>
            <person name="Liu X."/>
            <person name="Lu T."/>
            <person name="Li C."/>
            <person name="Wu Y."/>
            <person name="Sun T."/>
            <person name="Lei H."/>
            <person name="Li T."/>
            <person name="Hu H."/>
            <person name="Guan J."/>
            <person name="Wu M."/>
            <person name="Zhang R."/>
            <person name="Zhou B."/>
            <person name="Chen Z."/>
            <person name="Chen L."/>
            <person name="Jin Z."/>
            <person name="Wang R."/>
            <person name="Yin H."/>
            <person name="Cai Z."/>
            <person name="Ren S."/>
            <person name="Lv G."/>
            <person name="Gu W."/>
            <person name="Zhu G."/>
            <person name="Tu Y."/>
            <person name="Jia J."/>
            <person name="Zhang Y."/>
            <person name="Chen J."/>
            <person name="Kang H."/>
            <person name="Chen X."/>
            <person name="Shao C."/>
            <person name="Sun Y."/>
            <person name="Hu Q."/>
            <person name="Zhang X."/>
            <person name="Zhang W."/>
            <person name="Wang L."/>
            <person name="Ding C."/>
            <person name="Sheng H."/>
            <person name="Gu J."/>
            <person name="Chen S."/>
            <person name="Ni L."/>
            <person name="Zhu F."/>
            <person name="Chen W."/>
            <person name="Lan L."/>
            <person name="Lai Y."/>
            <person name="Cheng Z."/>
            <person name="Gu M."/>
            <person name="Jiang J."/>
            <person name="Li J."/>
            <person name="Hong G."/>
            <person name="Xue Y."/>
            <person name="Han B."/>
        </authorList>
    </citation>
    <scope>NUCLEOTIDE SEQUENCE</scope>
</reference>
<evidence type="ECO:0000313" key="4">
    <source>
        <dbReference type="Proteomes" id="UP000000763"/>
    </source>
</evidence>
<dbReference type="EMBL" id="AL663012">
    <property type="protein sequence ID" value="CAE02550.2"/>
    <property type="molecule type" value="Genomic_DNA"/>
</dbReference>